<comment type="caution">
    <text evidence="1">The sequence shown here is derived from an EMBL/GenBank/DDBJ whole genome shotgun (WGS) entry which is preliminary data.</text>
</comment>
<evidence type="ECO:0000313" key="1">
    <source>
        <dbReference type="EMBL" id="MTD93463.1"/>
    </source>
</evidence>
<gene>
    <name evidence="1" type="ORF">GIW81_03830</name>
</gene>
<evidence type="ECO:0000313" key="2">
    <source>
        <dbReference type="Proteomes" id="UP000440694"/>
    </source>
</evidence>
<reference evidence="1 2" key="1">
    <citation type="submission" date="2019-11" db="EMBL/GenBank/DDBJ databases">
        <title>Identification of a novel strain.</title>
        <authorList>
            <person name="Xu Q."/>
            <person name="Wang G."/>
        </authorList>
    </citation>
    <scope>NUCLEOTIDE SEQUENCE [LARGE SCALE GENOMIC DNA]</scope>
    <source>
        <strain evidence="2">xq</strain>
    </source>
</reference>
<accession>A0A6I3KGE1</accession>
<dbReference type="SUPFAM" id="SSF160272">
    <property type="entry name" value="Shew3726-like"/>
    <property type="match status" value="1"/>
</dbReference>
<sequence>MLNFPNEMRSYDAARRCIRFWGSDGAIEVSFFLDQSALEKIATQAPAGEASLLESFDQNRERILRTARKVYERRRQGSYELYAADF</sequence>
<proteinExistence type="predicted"/>
<protein>
    <submittedName>
        <fullName evidence="1">DUF1488 family protein</fullName>
    </submittedName>
</protein>
<keyword evidence="2" id="KW-1185">Reference proteome</keyword>
<dbReference type="Proteomes" id="UP000440694">
    <property type="component" value="Unassembled WGS sequence"/>
</dbReference>
<dbReference type="EMBL" id="WMBQ01000001">
    <property type="protein sequence ID" value="MTD93463.1"/>
    <property type="molecule type" value="Genomic_DNA"/>
</dbReference>
<dbReference type="Pfam" id="PF07369">
    <property type="entry name" value="DUF1488"/>
    <property type="match status" value="1"/>
</dbReference>
<organism evidence="1 2">
    <name type="scientific">Hyphomicrobium album</name>
    <dbReference type="NCBI Taxonomy" id="2665159"/>
    <lineage>
        <taxon>Bacteria</taxon>
        <taxon>Pseudomonadati</taxon>
        <taxon>Pseudomonadota</taxon>
        <taxon>Alphaproteobacteria</taxon>
        <taxon>Hyphomicrobiales</taxon>
        <taxon>Hyphomicrobiaceae</taxon>
        <taxon>Hyphomicrobium</taxon>
    </lineage>
</organism>
<dbReference type="InterPro" id="IPR036692">
    <property type="entry name" value="Shew3726-like_sf"/>
</dbReference>
<dbReference type="RefSeq" id="WP_154738001.1">
    <property type="nucleotide sequence ID" value="NZ_WMBQ01000001.1"/>
</dbReference>
<dbReference type="AlphaFoldDB" id="A0A6I3KGE1"/>
<name>A0A6I3KGE1_9HYPH</name>
<dbReference type="InterPro" id="IPR009962">
    <property type="entry name" value="DUF1488"/>
</dbReference>